<comment type="caution">
    <text evidence="1">The sequence shown here is derived from an EMBL/GenBank/DDBJ whole genome shotgun (WGS) entry which is preliminary data.</text>
</comment>
<gene>
    <name evidence="1" type="ORF">SDC9_71837</name>
</gene>
<name>A0A644Y9V3_9ZZZZ</name>
<dbReference type="EMBL" id="VSSQ01004476">
    <property type="protein sequence ID" value="MPM25346.1"/>
    <property type="molecule type" value="Genomic_DNA"/>
</dbReference>
<sequence length="107" mass="12388">MLTSSDNDLILSGYVQKVCYKDARSITFDLDDDVYGPIQCIAPRNAMYSFYSFVDLKKKYRFLAKLKGHQYIDELGMTRTFNRIYLRKELKEGEGIAGNDVKKAKNK</sequence>
<organism evidence="1">
    <name type="scientific">bioreactor metagenome</name>
    <dbReference type="NCBI Taxonomy" id="1076179"/>
    <lineage>
        <taxon>unclassified sequences</taxon>
        <taxon>metagenomes</taxon>
        <taxon>ecological metagenomes</taxon>
    </lineage>
</organism>
<dbReference type="AlphaFoldDB" id="A0A644Y9V3"/>
<reference evidence="1" key="1">
    <citation type="submission" date="2019-08" db="EMBL/GenBank/DDBJ databases">
        <authorList>
            <person name="Kucharzyk K."/>
            <person name="Murdoch R.W."/>
            <person name="Higgins S."/>
            <person name="Loffler F."/>
        </authorList>
    </citation>
    <scope>NUCLEOTIDE SEQUENCE</scope>
</reference>
<protein>
    <submittedName>
        <fullName evidence="1">Uncharacterized protein</fullName>
    </submittedName>
</protein>
<accession>A0A644Y9V3</accession>
<evidence type="ECO:0000313" key="1">
    <source>
        <dbReference type="EMBL" id="MPM25346.1"/>
    </source>
</evidence>
<proteinExistence type="predicted"/>